<dbReference type="AlphaFoldDB" id="A0A212RIZ2"/>
<evidence type="ECO:0000256" key="1">
    <source>
        <dbReference type="ARBA" id="ARBA00022801"/>
    </source>
</evidence>
<dbReference type="InterPro" id="IPR050272">
    <property type="entry name" value="Isochorismatase-like_hydrls"/>
</dbReference>
<proteinExistence type="predicted"/>
<reference evidence="3 4" key="1">
    <citation type="submission" date="2017-06" db="EMBL/GenBank/DDBJ databases">
        <authorList>
            <person name="Kim H.J."/>
            <person name="Triplett B.A."/>
        </authorList>
    </citation>
    <scope>NUCLEOTIDE SEQUENCE [LARGE SCALE GENOMIC DNA]</scope>
    <source>
        <strain evidence="3 4">B29T1</strain>
    </source>
</reference>
<feature type="domain" description="Isochorismatase-like" evidence="2">
    <location>
        <begin position="11"/>
        <end position="186"/>
    </location>
</feature>
<dbReference type="RefSeq" id="WP_165769607.1">
    <property type="nucleotide sequence ID" value="NZ_FYEH01000009.1"/>
</dbReference>
<keyword evidence="4" id="KW-1185">Reference proteome</keyword>
<dbReference type="CDD" id="cd00431">
    <property type="entry name" value="cysteine_hydrolases"/>
    <property type="match status" value="1"/>
</dbReference>
<accession>A0A212RIZ2</accession>
<protein>
    <submittedName>
        <fullName evidence="3">Nicotinamidase-related amidase</fullName>
    </submittedName>
</protein>
<dbReference type="PANTHER" id="PTHR43540:SF6">
    <property type="entry name" value="ISOCHORISMATASE-LIKE DOMAIN-CONTAINING PROTEIN"/>
    <property type="match status" value="1"/>
</dbReference>
<gene>
    <name evidence="3" type="ORF">SAMN07250955_10989</name>
</gene>
<name>A0A212RIZ2_9PROT</name>
<organism evidence="3 4">
    <name type="scientific">Arboricoccus pini</name>
    <dbReference type="NCBI Taxonomy" id="1963835"/>
    <lineage>
        <taxon>Bacteria</taxon>
        <taxon>Pseudomonadati</taxon>
        <taxon>Pseudomonadota</taxon>
        <taxon>Alphaproteobacteria</taxon>
        <taxon>Geminicoccales</taxon>
        <taxon>Geminicoccaceae</taxon>
        <taxon>Arboricoccus</taxon>
    </lineage>
</organism>
<dbReference type="InterPro" id="IPR000868">
    <property type="entry name" value="Isochorismatase-like_dom"/>
</dbReference>
<dbReference type="PANTHER" id="PTHR43540">
    <property type="entry name" value="PEROXYUREIDOACRYLATE/UREIDOACRYLATE AMIDOHYDROLASE-RELATED"/>
    <property type="match status" value="1"/>
</dbReference>
<evidence type="ECO:0000259" key="2">
    <source>
        <dbReference type="Pfam" id="PF00857"/>
    </source>
</evidence>
<dbReference type="GO" id="GO:0016787">
    <property type="term" value="F:hydrolase activity"/>
    <property type="evidence" value="ECO:0007669"/>
    <property type="project" value="UniProtKB-KW"/>
</dbReference>
<dbReference type="Proteomes" id="UP000197065">
    <property type="component" value="Unassembled WGS sequence"/>
</dbReference>
<evidence type="ECO:0000313" key="3">
    <source>
        <dbReference type="EMBL" id="SNB72398.1"/>
    </source>
</evidence>
<sequence length="195" mass="21203">MTPPWVPPDSVHLCVDMQRLFAAPLGWRVATIEQLLPPIVTLGRLLPGRSIALRFAVPPTAETTRGGWRHYYASWPQFLGQNLDPALLDLLPGLEFLTDIMIDKMSFGGFEGTDLVPRLKRLRATTLIISGVETDICVLSTVMSAIDKGYRVVIPTDAVASGDEAGHAAALKIFSRLPELVQLTTTARIAADLAS</sequence>
<dbReference type="Pfam" id="PF00857">
    <property type="entry name" value="Isochorismatase"/>
    <property type="match status" value="1"/>
</dbReference>
<evidence type="ECO:0000313" key="4">
    <source>
        <dbReference type="Proteomes" id="UP000197065"/>
    </source>
</evidence>
<dbReference type="Gene3D" id="3.40.50.850">
    <property type="entry name" value="Isochorismatase-like"/>
    <property type="match status" value="1"/>
</dbReference>
<dbReference type="SUPFAM" id="SSF52499">
    <property type="entry name" value="Isochorismatase-like hydrolases"/>
    <property type="match status" value="1"/>
</dbReference>
<keyword evidence="1" id="KW-0378">Hydrolase</keyword>
<dbReference type="EMBL" id="FYEH01000009">
    <property type="protein sequence ID" value="SNB72398.1"/>
    <property type="molecule type" value="Genomic_DNA"/>
</dbReference>
<dbReference type="InterPro" id="IPR036380">
    <property type="entry name" value="Isochorismatase-like_sf"/>
</dbReference>